<dbReference type="Proteomes" id="UP000197153">
    <property type="component" value="Chromosome 1"/>
</dbReference>
<evidence type="ECO:0000313" key="3">
    <source>
        <dbReference type="Proteomes" id="UP000197153"/>
    </source>
</evidence>
<gene>
    <name evidence="2" type="ORF">Y958_11525</name>
</gene>
<evidence type="ECO:0000313" key="2">
    <source>
        <dbReference type="EMBL" id="ASG21386.1"/>
    </source>
</evidence>
<accession>A0A248JS77</accession>
<dbReference type="EMBL" id="CP022110">
    <property type="protein sequence ID" value="ASG21386.1"/>
    <property type="molecule type" value="Genomic_DNA"/>
</dbReference>
<evidence type="ECO:0000256" key="1">
    <source>
        <dbReference type="SAM" id="MobiDB-lite"/>
    </source>
</evidence>
<dbReference type="AlphaFoldDB" id="A0A248JS77"/>
<feature type="region of interest" description="Disordered" evidence="1">
    <location>
        <begin position="50"/>
        <end position="69"/>
    </location>
</feature>
<organism evidence="2 3">
    <name type="scientific">Nitrospirillum viridazoti CBAmc</name>
    <dbReference type="NCBI Taxonomy" id="1441467"/>
    <lineage>
        <taxon>Bacteria</taxon>
        <taxon>Pseudomonadati</taxon>
        <taxon>Pseudomonadota</taxon>
        <taxon>Alphaproteobacteria</taxon>
        <taxon>Rhodospirillales</taxon>
        <taxon>Azospirillaceae</taxon>
        <taxon>Nitrospirillum</taxon>
        <taxon>Nitrospirillum viridazoti</taxon>
    </lineage>
</organism>
<dbReference type="KEGG" id="nao:Y958_11525"/>
<sequence>MPTVPTPLRTPEELEREADTFQMNLTRMSAQMTAEIRRGMDLLAQMRAAADRARQASSASLTPPAGLLN</sequence>
<keyword evidence="3" id="KW-1185">Reference proteome</keyword>
<name>A0A248JS77_9PROT</name>
<proteinExistence type="predicted"/>
<reference evidence="2 3" key="1">
    <citation type="submission" date="2017-06" db="EMBL/GenBank/DDBJ databases">
        <title>Complete genome sequence of Nitrospirillum amazonense strain CBAmC, an endophytic nitrogen-fixing and plant growth-promoting bacterium, isolated from sugarcane.</title>
        <authorList>
            <person name="Schwab S."/>
            <person name="dos Santos Teixeira K.R."/>
            <person name="Simoes Araujo J.L."/>
            <person name="Soares Vidal M."/>
            <person name="Borges de Freitas H.R."/>
            <person name="Rivello Crivelaro A.L."/>
            <person name="Bueno de Camargo Nunes A."/>
            <person name="dos Santos C.M."/>
            <person name="Palmeira da Silva Rosa D."/>
            <person name="da Silva Padilha D."/>
            <person name="da Silva E."/>
            <person name="Araujo Terra L."/>
            <person name="Soares Mendes V."/>
            <person name="Farinelli L."/>
            <person name="Magalhaes Cruz L."/>
            <person name="Baldani J.I."/>
        </authorList>
    </citation>
    <scope>NUCLEOTIDE SEQUENCE [LARGE SCALE GENOMIC DNA]</scope>
    <source>
        <strain evidence="2 3">CBAmC</strain>
    </source>
</reference>
<protein>
    <submittedName>
        <fullName evidence="2">Uncharacterized protein</fullName>
    </submittedName>
</protein>